<keyword evidence="3 8" id="KW-1134">Transmembrane beta strand</keyword>
<dbReference type="Pfam" id="PF13715">
    <property type="entry name" value="CarbopepD_reg_2"/>
    <property type="match status" value="1"/>
</dbReference>
<dbReference type="Gene3D" id="2.40.170.20">
    <property type="entry name" value="TonB-dependent receptor, beta-barrel domain"/>
    <property type="match status" value="1"/>
</dbReference>
<dbReference type="InterPro" id="IPR012910">
    <property type="entry name" value="Plug_dom"/>
</dbReference>
<proteinExistence type="inferred from homology"/>
<dbReference type="AlphaFoldDB" id="E4RSQ4"/>
<dbReference type="SUPFAM" id="SSF56935">
    <property type="entry name" value="Porins"/>
    <property type="match status" value="1"/>
</dbReference>
<accession>E4RSQ4</accession>
<dbReference type="InterPro" id="IPR023997">
    <property type="entry name" value="TonB-dep_OMP_SusC/RagA_CS"/>
</dbReference>
<dbReference type="eggNOG" id="COG4771">
    <property type="taxonomic scope" value="Bacteria"/>
</dbReference>
<evidence type="ECO:0000256" key="2">
    <source>
        <dbReference type="ARBA" id="ARBA00022448"/>
    </source>
</evidence>
<dbReference type="Proteomes" id="UP000007435">
    <property type="component" value="Chromosome"/>
</dbReference>
<evidence type="ECO:0000313" key="14">
    <source>
        <dbReference type="Proteomes" id="UP000007435"/>
    </source>
</evidence>
<dbReference type="NCBIfam" id="TIGR04057">
    <property type="entry name" value="SusC_RagA_signa"/>
    <property type="match status" value="1"/>
</dbReference>
<reference key="1">
    <citation type="submission" date="2010-11" db="EMBL/GenBank/DDBJ databases">
        <title>The complete genome of Leadbetterella byssophila DSM 17132.</title>
        <authorList>
            <consortium name="US DOE Joint Genome Institute (JGI-PGF)"/>
            <person name="Lucas S."/>
            <person name="Copeland A."/>
            <person name="Lapidus A."/>
            <person name="Glavina del Rio T."/>
            <person name="Dalin E."/>
            <person name="Tice H."/>
            <person name="Bruce D."/>
            <person name="Goodwin L."/>
            <person name="Pitluck S."/>
            <person name="Kyrpides N."/>
            <person name="Mavromatis K."/>
            <person name="Ivanova N."/>
            <person name="Teshima H."/>
            <person name="Brettin T."/>
            <person name="Detter J.C."/>
            <person name="Han C."/>
            <person name="Tapia R."/>
            <person name="Land M."/>
            <person name="Hauser L."/>
            <person name="Markowitz V."/>
            <person name="Cheng J.-F."/>
            <person name="Hugenholtz P."/>
            <person name="Woyke T."/>
            <person name="Wu D."/>
            <person name="Tindall B."/>
            <person name="Pomrenke H.G."/>
            <person name="Brambilla E."/>
            <person name="Klenk H.-P."/>
            <person name="Eisen J.A."/>
        </authorList>
    </citation>
    <scope>NUCLEOTIDE SEQUENCE [LARGE SCALE GENOMIC DNA]</scope>
    <source>
        <strain>DSM 17132</strain>
    </source>
</reference>
<evidence type="ECO:0000256" key="9">
    <source>
        <dbReference type="RuleBase" id="RU003357"/>
    </source>
</evidence>
<gene>
    <name evidence="13" type="ordered locus">Lbys_0108</name>
</gene>
<evidence type="ECO:0000256" key="4">
    <source>
        <dbReference type="ARBA" id="ARBA00022692"/>
    </source>
</evidence>
<keyword evidence="7 8" id="KW-0998">Cell outer membrane</keyword>
<dbReference type="SUPFAM" id="SSF49464">
    <property type="entry name" value="Carboxypeptidase regulatory domain-like"/>
    <property type="match status" value="1"/>
</dbReference>
<dbReference type="InterPro" id="IPR036942">
    <property type="entry name" value="Beta-barrel_TonB_sf"/>
</dbReference>
<dbReference type="Pfam" id="PF00593">
    <property type="entry name" value="TonB_dep_Rec_b-barrel"/>
    <property type="match status" value="1"/>
</dbReference>
<evidence type="ECO:0000259" key="12">
    <source>
        <dbReference type="Pfam" id="PF07715"/>
    </source>
</evidence>
<dbReference type="OrthoDB" id="9768177at2"/>
<dbReference type="EMBL" id="CP002305">
    <property type="protein sequence ID" value="ADQ15904.1"/>
    <property type="molecule type" value="Genomic_DNA"/>
</dbReference>
<comment type="subcellular location">
    <subcellularLocation>
        <location evidence="1 8">Cell outer membrane</location>
        <topology evidence="1 8">Multi-pass membrane protein</topology>
    </subcellularLocation>
</comment>
<keyword evidence="13" id="KW-0675">Receptor</keyword>
<keyword evidence="6 8" id="KW-0472">Membrane</keyword>
<evidence type="ECO:0000256" key="7">
    <source>
        <dbReference type="ARBA" id="ARBA00023237"/>
    </source>
</evidence>
<reference evidence="13 14" key="2">
    <citation type="journal article" date="2011" name="Stand. Genomic Sci.">
        <title>Complete genome sequence of Leadbetterella byssophila type strain (4M15).</title>
        <authorList>
            <person name="Abt B."/>
            <person name="Teshima H."/>
            <person name="Lucas S."/>
            <person name="Lapidus A."/>
            <person name="Del Rio T.G."/>
            <person name="Nolan M."/>
            <person name="Tice H."/>
            <person name="Cheng J.F."/>
            <person name="Pitluck S."/>
            <person name="Liolios K."/>
            <person name="Pagani I."/>
            <person name="Ivanova N."/>
            <person name="Mavromatis K."/>
            <person name="Pati A."/>
            <person name="Tapia R."/>
            <person name="Han C."/>
            <person name="Goodwin L."/>
            <person name="Chen A."/>
            <person name="Palaniappan K."/>
            <person name="Land M."/>
            <person name="Hauser L."/>
            <person name="Chang Y.J."/>
            <person name="Jeffries C.D."/>
            <person name="Rohde M."/>
            <person name="Goker M."/>
            <person name="Tindall B.J."/>
            <person name="Detter J.C."/>
            <person name="Woyke T."/>
            <person name="Bristow J."/>
            <person name="Eisen J.A."/>
            <person name="Markowitz V."/>
            <person name="Hugenholtz P."/>
            <person name="Klenk H.P."/>
            <person name="Kyrpides N.C."/>
        </authorList>
    </citation>
    <scope>NUCLEOTIDE SEQUENCE [LARGE SCALE GENOMIC DNA]</scope>
    <source>
        <strain evidence="14">DSM 17132 / JCM 16389 / KACC 11308 / NBRC 106382 / 4M15</strain>
    </source>
</reference>
<evidence type="ECO:0000256" key="3">
    <source>
        <dbReference type="ARBA" id="ARBA00022452"/>
    </source>
</evidence>
<evidence type="ECO:0000256" key="1">
    <source>
        <dbReference type="ARBA" id="ARBA00004571"/>
    </source>
</evidence>
<dbReference type="Gene3D" id="2.60.40.1120">
    <property type="entry name" value="Carboxypeptidase-like, regulatory domain"/>
    <property type="match status" value="1"/>
</dbReference>
<keyword evidence="4 8" id="KW-0812">Transmembrane</keyword>
<evidence type="ECO:0000259" key="11">
    <source>
        <dbReference type="Pfam" id="PF00593"/>
    </source>
</evidence>
<protein>
    <submittedName>
        <fullName evidence="13">TonB-dependent receptor plug</fullName>
    </submittedName>
</protein>
<keyword evidence="5 9" id="KW-0798">TonB box</keyword>
<dbReference type="InterPro" id="IPR039426">
    <property type="entry name" value="TonB-dep_rcpt-like"/>
</dbReference>
<dbReference type="HOGENOM" id="CLU_004317_0_2_10"/>
<feature type="domain" description="TonB-dependent receptor-like beta-barrel" evidence="11">
    <location>
        <begin position="368"/>
        <end position="935"/>
    </location>
</feature>
<dbReference type="NCBIfam" id="TIGR04056">
    <property type="entry name" value="OMP_RagA_SusC"/>
    <property type="match status" value="1"/>
</dbReference>
<comment type="similarity">
    <text evidence="8 9">Belongs to the TonB-dependent receptor family.</text>
</comment>
<organism evidence="13 14">
    <name type="scientific">Leadbetterella byssophila (strain DSM 17132 / JCM 16389 / KACC 11308 / NBRC 106382 / 4M15)</name>
    <dbReference type="NCBI Taxonomy" id="649349"/>
    <lineage>
        <taxon>Bacteria</taxon>
        <taxon>Pseudomonadati</taxon>
        <taxon>Bacteroidota</taxon>
        <taxon>Cytophagia</taxon>
        <taxon>Cytophagales</taxon>
        <taxon>Leadbetterellaceae</taxon>
        <taxon>Leadbetterella</taxon>
    </lineage>
</organism>
<dbReference type="KEGG" id="lby:Lbys_0108"/>
<sequence length="981" mass="109481">MKKQLTNFLFLLFMALPWVALAQDLTLTGTVKDQDGKPIEVAMVGIKNTSTLAYTDAEGKFTLKYGPNSILVVSAIGYDKQEIALTNQRTLDIILTGGNASLDELVVVGYGTQRKGDVTSSVSSVKSEDFLKGTVRDAAQLIQGKVAGLRITTPSGDPNATTQINLRGLNSINGSQNPLVIVDGVPGSITTVAPEDIESIDVLKDGSAAAIYGTRATGGVILITTRKNKNSENKTTVEYNAYVNQQRIYRKPEMMDASDYRRLISQGYAYEDLGSNTNWIDEVLQNPLSHNHNLAFFGGNYKTNFTGTLNYRDWDGIMLKTGQERVALRADLNHEMYDGKVKTNLQLISTTTTSNQGGAGGWAWRQAMIRNPTDAIKNADGTWKESNAYMYDNPLGYIHETINDAKTKENRFSGSVEYRPMRDLNFKLLASRVQGDYLSGSATTFQHVNTTKNNMNGTASRYTSANTENLLELTGNYVKTFNDHRFTLLGGYSWQDNTSENFYAYNYDFPTDAYSYNKLEAGTALQRGLASMTSYKSKWQLAGFFARLNYVFDNKYMVMASVRREGSSTFGENNQWGTFPAFSLGWNIANEEFLKGTNTISQLKLRAGVGVTGTIASSPYQSQISYNFATGQGAFIGGKWVPGFIPARNFNPDLRWEKKTEWNAGLDFGIYKNKLSGSIDFYTRTVNDLLYYFSVPVPPYLTSSMMLNAGSMKNSGIEVMLNYAAIQKKDFSWNTTLTFSTNKNKLIDLSNDQFDVTTEYFDAGYTGEPIQVSTHRVQVGGPIGQFYVLKSVGVDDNGKWLVENKNGEIIPIAQATPEDRQFYGNGIPKFNVGWNNNLNYKRFDLTVNFRGAFGHDILNMQRLYYENPVNKAYNVLKTAYDPVYGKELKNDLVYVSHYIEKGDYLKLDNITLGYTLPKVIKGINNLRVYGSVLNLYTFTGYKGIDPEGVSYTGDYTFAPGIDHRDKYPNTRTYTLGLNVSF</sequence>
<dbReference type="Pfam" id="PF07715">
    <property type="entry name" value="Plug"/>
    <property type="match status" value="1"/>
</dbReference>
<dbReference type="InterPro" id="IPR023996">
    <property type="entry name" value="TonB-dep_OMP_SusC/RagA"/>
</dbReference>
<dbReference type="InterPro" id="IPR037066">
    <property type="entry name" value="Plug_dom_sf"/>
</dbReference>
<keyword evidence="2 8" id="KW-0813">Transport</keyword>
<dbReference type="Gene3D" id="2.170.130.10">
    <property type="entry name" value="TonB-dependent receptor, plug domain"/>
    <property type="match status" value="1"/>
</dbReference>
<feature type="domain" description="TonB-dependent receptor plug" evidence="12">
    <location>
        <begin position="115"/>
        <end position="220"/>
    </location>
</feature>
<dbReference type="InterPro" id="IPR008969">
    <property type="entry name" value="CarboxyPept-like_regulatory"/>
</dbReference>
<feature type="chain" id="PRO_5003188399" evidence="10">
    <location>
        <begin position="23"/>
        <end position="981"/>
    </location>
</feature>
<evidence type="ECO:0000256" key="8">
    <source>
        <dbReference type="PROSITE-ProRule" id="PRU01360"/>
    </source>
</evidence>
<dbReference type="GO" id="GO:0009279">
    <property type="term" value="C:cell outer membrane"/>
    <property type="evidence" value="ECO:0007669"/>
    <property type="project" value="UniProtKB-SubCell"/>
</dbReference>
<evidence type="ECO:0000256" key="6">
    <source>
        <dbReference type="ARBA" id="ARBA00023136"/>
    </source>
</evidence>
<keyword evidence="10" id="KW-0732">Signal</keyword>
<dbReference type="InterPro" id="IPR000531">
    <property type="entry name" value="Beta-barrel_TonB"/>
</dbReference>
<name>E4RSQ4_LEAB4</name>
<evidence type="ECO:0000256" key="5">
    <source>
        <dbReference type="ARBA" id="ARBA00023077"/>
    </source>
</evidence>
<evidence type="ECO:0000313" key="13">
    <source>
        <dbReference type="EMBL" id="ADQ15904.1"/>
    </source>
</evidence>
<feature type="signal peptide" evidence="10">
    <location>
        <begin position="1"/>
        <end position="22"/>
    </location>
</feature>
<dbReference type="PROSITE" id="PS52016">
    <property type="entry name" value="TONB_DEPENDENT_REC_3"/>
    <property type="match status" value="1"/>
</dbReference>
<evidence type="ECO:0000256" key="10">
    <source>
        <dbReference type="SAM" id="SignalP"/>
    </source>
</evidence>
<keyword evidence="14" id="KW-1185">Reference proteome</keyword>
<dbReference type="STRING" id="649349.Lbys_0108"/>
<dbReference type="RefSeq" id="WP_013406960.1">
    <property type="nucleotide sequence ID" value="NC_014655.1"/>
</dbReference>